<keyword evidence="3" id="KW-1185">Reference proteome</keyword>
<evidence type="ECO:0000313" key="3">
    <source>
        <dbReference type="Proteomes" id="UP001145050"/>
    </source>
</evidence>
<accession>A0A9X4AMA4</accession>
<organism evidence="2 3">
    <name type="scientific">Terrihalobacillus insolitus</name>
    <dbReference type="NCBI Taxonomy" id="2950438"/>
    <lineage>
        <taxon>Bacteria</taxon>
        <taxon>Bacillati</taxon>
        <taxon>Bacillota</taxon>
        <taxon>Bacilli</taxon>
        <taxon>Bacillales</taxon>
        <taxon>Bacillaceae</taxon>
        <taxon>Terrihalobacillus</taxon>
    </lineage>
</organism>
<proteinExistence type="predicted"/>
<dbReference type="RefSeq" id="WP_272437018.1">
    <property type="nucleotide sequence ID" value="NZ_JAMQKB010000012.1"/>
</dbReference>
<protein>
    <submittedName>
        <fullName evidence="2">Universal stress protein</fullName>
    </submittedName>
</protein>
<dbReference type="EMBL" id="JAMQKB010000012">
    <property type="protein sequence ID" value="MDC3425212.1"/>
    <property type="molecule type" value="Genomic_DNA"/>
</dbReference>
<dbReference type="SUPFAM" id="SSF52402">
    <property type="entry name" value="Adenine nucleotide alpha hydrolases-like"/>
    <property type="match status" value="1"/>
</dbReference>
<dbReference type="InterPro" id="IPR014729">
    <property type="entry name" value="Rossmann-like_a/b/a_fold"/>
</dbReference>
<reference evidence="2" key="1">
    <citation type="submission" date="2022-06" db="EMBL/GenBank/DDBJ databases">
        <title>Aquibacillus sp. a new bacterium isolated from soil saline samples.</title>
        <authorList>
            <person name="Galisteo C."/>
            <person name="De La Haba R."/>
            <person name="Sanchez-Porro C."/>
            <person name="Ventosa A."/>
        </authorList>
    </citation>
    <scope>NUCLEOTIDE SEQUENCE</scope>
    <source>
        <strain evidence="2">3ASR75-11</strain>
    </source>
</reference>
<feature type="domain" description="UspA" evidence="1">
    <location>
        <begin position="3"/>
        <end position="136"/>
    </location>
</feature>
<dbReference type="InterPro" id="IPR006016">
    <property type="entry name" value="UspA"/>
</dbReference>
<dbReference type="AlphaFoldDB" id="A0A9X4AMA4"/>
<comment type="caution">
    <text evidence="2">The sequence shown here is derived from an EMBL/GenBank/DDBJ whole genome shotgun (WGS) entry which is preliminary data.</text>
</comment>
<dbReference type="Pfam" id="PF00582">
    <property type="entry name" value="Usp"/>
    <property type="match status" value="1"/>
</dbReference>
<evidence type="ECO:0000313" key="2">
    <source>
        <dbReference type="EMBL" id="MDC3425212.1"/>
    </source>
</evidence>
<sequence length="136" mass="15304">MGDHILVVVNDIEDSMKAVMEAARLAGRDPENKVILLNVFSMLETPIQKSNERIIDLKSVITKKSEDALLKPVAYLEEQGVAYEKLTRVGNPVQEICMNVRFHQCKMLLLSGSPNEELERLKESVLKKVTCPIQVV</sequence>
<dbReference type="CDD" id="cd00293">
    <property type="entry name" value="USP-like"/>
    <property type="match status" value="1"/>
</dbReference>
<gene>
    <name evidence="2" type="ORF">NC797_11930</name>
</gene>
<name>A0A9X4AMA4_9BACI</name>
<dbReference type="Proteomes" id="UP001145050">
    <property type="component" value="Unassembled WGS sequence"/>
</dbReference>
<dbReference type="Gene3D" id="3.40.50.620">
    <property type="entry name" value="HUPs"/>
    <property type="match status" value="1"/>
</dbReference>
<evidence type="ECO:0000259" key="1">
    <source>
        <dbReference type="Pfam" id="PF00582"/>
    </source>
</evidence>